<feature type="signal peptide" evidence="13">
    <location>
        <begin position="1"/>
        <end position="25"/>
    </location>
</feature>
<dbReference type="InterPro" id="IPR012910">
    <property type="entry name" value="Plug_dom"/>
</dbReference>
<dbReference type="InterPro" id="IPR036942">
    <property type="entry name" value="Beta-barrel_TonB_sf"/>
</dbReference>
<organism evidence="16 17">
    <name type="scientific">Novosphingobium malaysiense</name>
    <dbReference type="NCBI Taxonomy" id="1348853"/>
    <lineage>
        <taxon>Bacteria</taxon>
        <taxon>Pseudomonadati</taxon>
        <taxon>Pseudomonadota</taxon>
        <taxon>Alphaproteobacteria</taxon>
        <taxon>Sphingomonadales</taxon>
        <taxon>Sphingomonadaceae</taxon>
        <taxon>Novosphingobium</taxon>
    </lineage>
</organism>
<dbReference type="GO" id="GO:0009279">
    <property type="term" value="C:cell outer membrane"/>
    <property type="evidence" value="ECO:0007669"/>
    <property type="project" value="UniProtKB-SubCell"/>
</dbReference>
<keyword evidence="3 11" id="KW-1134">Transmembrane beta strand</keyword>
<feature type="chain" id="PRO_5002084860" description="TonB-dependent receptor" evidence="13">
    <location>
        <begin position="26"/>
        <end position="781"/>
    </location>
</feature>
<dbReference type="CDD" id="cd01347">
    <property type="entry name" value="ligand_gated_channel"/>
    <property type="match status" value="1"/>
</dbReference>
<name>A0A0B1ZQJ4_9SPHN</name>
<keyword evidence="4" id="KW-0410">Iron transport</keyword>
<comment type="subcellular location">
    <subcellularLocation>
        <location evidence="1 11">Cell outer membrane</location>
        <topology evidence="1 11">Multi-pass membrane protein</topology>
    </subcellularLocation>
</comment>
<evidence type="ECO:0000256" key="5">
    <source>
        <dbReference type="ARBA" id="ARBA00022692"/>
    </source>
</evidence>
<protein>
    <recommendedName>
        <fullName evidence="18">TonB-dependent receptor</fullName>
    </recommendedName>
</protein>
<dbReference type="STRING" id="1348853.LK12_11580"/>
<evidence type="ECO:0000259" key="15">
    <source>
        <dbReference type="Pfam" id="PF07715"/>
    </source>
</evidence>
<dbReference type="InterPro" id="IPR000531">
    <property type="entry name" value="Beta-barrel_TonB"/>
</dbReference>
<evidence type="ECO:0000256" key="8">
    <source>
        <dbReference type="ARBA" id="ARBA00023077"/>
    </source>
</evidence>
<evidence type="ECO:0000256" key="2">
    <source>
        <dbReference type="ARBA" id="ARBA00022448"/>
    </source>
</evidence>
<dbReference type="InterPro" id="IPR039426">
    <property type="entry name" value="TonB-dep_rcpt-like"/>
</dbReference>
<dbReference type="AlphaFoldDB" id="A0A0B1ZQJ4"/>
<evidence type="ECO:0000256" key="6">
    <source>
        <dbReference type="ARBA" id="ARBA00023004"/>
    </source>
</evidence>
<comment type="similarity">
    <text evidence="11 12">Belongs to the TonB-dependent receptor family.</text>
</comment>
<keyword evidence="8 12" id="KW-0798">TonB box</keyword>
<keyword evidence="6" id="KW-0408">Iron</keyword>
<dbReference type="GO" id="GO:0006826">
    <property type="term" value="P:iron ion transport"/>
    <property type="evidence" value="ECO:0007669"/>
    <property type="project" value="UniProtKB-KW"/>
</dbReference>
<dbReference type="PANTHER" id="PTHR32552:SF81">
    <property type="entry name" value="TONB-DEPENDENT OUTER MEMBRANE RECEPTOR"/>
    <property type="match status" value="1"/>
</dbReference>
<dbReference type="EMBL" id="JTDI01000003">
    <property type="protein sequence ID" value="KHK91467.1"/>
    <property type="molecule type" value="Genomic_DNA"/>
</dbReference>
<accession>A0A0B1ZQJ4</accession>
<dbReference type="Pfam" id="PF07715">
    <property type="entry name" value="Plug"/>
    <property type="match status" value="1"/>
</dbReference>
<evidence type="ECO:0000256" key="11">
    <source>
        <dbReference type="PROSITE-ProRule" id="PRU01360"/>
    </source>
</evidence>
<evidence type="ECO:0000256" key="12">
    <source>
        <dbReference type="RuleBase" id="RU003357"/>
    </source>
</evidence>
<dbReference type="PANTHER" id="PTHR32552">
    <property type="entry name" value="FERRICHROME IRON RECEPTOR-RELATED"/>
    <property type="match status" value="1"/>
</dbReference>
<dbReference type="Proteomes" id="UP000031057">
    <property type="component" value="Unassembled WGS sequence"/>
</dbReference>
<keyword evidence="9 11" id="KW-0472">Membrane</keyword>
<dbReference type="OrthoDB" id="7484097at2"/>
<gene>
    <name evidence="16" type="ORF">LK12_11580</name>
</gene>
<dbReference type="PROSITE" id="PS52016">
    <property type="entry name" value="TONB_DEPENDENT_REC_3"/>
    <property type="match status" value="1"/>
</dbReference>
<evidence type="ECO:0008006" key="18">
    <source>
        <dbReference type="Google" id="ProtNLM"/>
    </source>
</evidence>
<reference evidence="16 17" key="1">
    <citation type="submission" date="2014-10" db="EMBL/GenBank/DDBJ databases">
        <title>Genome sequence of Novosphingobium malaysiense MUSC 273(T).</title>
        <authorList>
            <person name="Lee L.-H."/>
        </authorList>
    </citation>
    <scope>NUCLEOTIDE SEQUENCE [LARGE SCALE GENOMIC DNA]</scope>
    <source>
        <strain evidence="16 17">MUSC 273</strain>
    </source>
</reference>
<evidence type="ECO:0000313" key="17">
    <source>
        <dbReference type="Proteomes" id="UP000031057"/>
    </source>
</evidence>
<sequence length="781" mass="86062">MTVRRAALLGVTALTAPFLEAPALAQEAQNAPAVDRDVIIVTAQRRAEALEDVPMTVTVVNQETLAASGIISVRDLQNVTTGVQLGQGGGFAQPAVRGVTTIINGTFENNVTLYVDDLYQPIAQALNVDLVDVQSVQVLKGPQGTLYGRNATGGVILMETISPTQSWAAKAEATYARFDDKRIGGYVAGPINDMIGISVSGYHRRSDGYHKLASRSVPGETDGRGPGLEQDTVRAKIVITPSHNFKVTLGYNYMHLDDPRGLIFSPYENVVPTYNVLPGGEYRATKFGTVAYDFEISNDSETHEGLLKMELDTGLGKLRSISGYTQFKGYTEFDFDGSYVPNSWSTSRQRWRIFQQAVDYTIDAVDRLTLALGGTYYKQKVKFIDPSIPYANFGIGSTVYDPDNPLPLSAYTGLWTTFYDEEKEAWALYADATYKLTDRLTINVGGRYSEEDQSVSGEQPSILSVFDLPYASASANFSKFTPRASIRYEIMPQTNIYASYSKGFRSGAFNNRQPSPGTPWLPADQETIDAYEVGFKTAQNRFRFEVAGFYYDYKNLQVSSTTTIPGTGTPIVTITNAPSAEVYGIEGSFDVEVLENLHLRAGATWLHARYGDDFTFSTVGVDPTQVGINSSSDPLKTFLNVSQVQDLSGQQMSRAPDFTANVGMDYLIPVGDGGFRFAANLKYTDSYVVTNPSVWGPLLIGTEYEDRANEQRFRQGDYVLLNTSVTWTDPSDSYYLRAWVNNLTDSRYRLHYNGTGSWGTYAPMGEPRTYGLTVGVKFGER</sequence>
<comment type="caution">
    <text evidence="16">The sequence shown here is derived from an EMBL/GenBank/DDBJ whole genome shotgun (WGS) entry which is preliminary data.</text>
</comment>
<dbReference type="Pfam" id="PF00593">
    <property type="entry name" value="TonB_dep_Rec_b-barrel"/>
    <property type="match status" value="1"/>
</dbReference>
<evidence type="ECO:0000256" key="3">
    <source>
        <dbReference type="ARBA" id="ARBA00022452"/>
    </source>
</evidence>
<evidence type="ECO:0000256" key="7">
    <source>
        <dbReference type="ARBA" id="ARBA00023065"/>
    </source>
</evidence>
<evidence type="ECO:0000256" key="9">
    <source>
        <dbReference type="ARBA" id="ARBA00023136"/>
    </source>
</evidence>
<dbReference type="Gene3D" id="2.40.170.20">
    <property type="entry name" value="TonB-dependent receptor, beta-barrel domain"/>
    <property type="match status" value="1"/>
</dbReference>
<dbReference type="SUPFAM" id="SSF56935">
    <property type="entry name" value="Porins"/>
    <property type="match status" value="1"/>
</dbReference>
<feature type="domain" description="TonB-dependent receptor plug" evidence="15">
    <location>
        <begin position="50"/>
        <end position="155"/>
    </location>
</feature>
<keyword evidence="2 11" id="KW-0813">Transport</keyword>
<keyword evidence="13" id="KW-0732">Signal</keyword>
<proteinExistence type="inferred from homology"/>
<keyword evidence="5 11" id="KW-0812">Transmembrane</keyword>
<keyword evidence="17" id="KW-1185">Reference proteome</keyword>
<evidence type="ECO:0000256" key="1">
    <source>
        <dbReference type="ARBA" id="ARBA00004571"/>
    </source>
</evidence>
<evidence type="ECO:0000256" key="4">
    <source>
        <dbReference type="ARBA" id="ARBA00022496"/>
    </source>
</evidence>
<evidence type="ECO:0000256" key="10">
    <source>
        <dbReference type="ARBA" id="ARBA00023237"/>
    </source>
</evidence>
<evidence type="ECO:0000259" key="14">
    <source>
        <dbReference type="Pfam" id="PF00593"/>
    </source>
</evidence>
<keyword evidence="10 11" id="KW-0998">Cell outer membrane</keyword>
<dbReference type="RefSeq" id="WP_039283660.1">
    <property type="nucleotide sequence ID" value="NZ_JTDI01000003.1"/>
</dbReference>
<keyword evidence="7" id="KW-0406">Ion transport</keyword>
<evidence type="ECO:0000313" key="16">
    <source>
        <dbReference type="EMBL" id="KHK91467.1"/>
    </source>
</evidence>
<evidence type="ECO:0000256" key="13">
    <source>
        <dbReference type="SAM" id="SignalP"/>
    </source>
</evidence>
<feature type="domain" description="TonB-dependent receptor-like beta-barrel" evidence="14">
    <location>
        <begin position="244"/>
        <end position="743"/>
    </location>
</feature>